<keyword evidence="2" id="KW-0812">Transmembrane</keyword>
<keyword evidence="2" id="KW-1133">Transmembrane helix</keyword>
<evidence type="ECO:0000313" key="4">
    <source>
        <dbReference type="Proteomes" id="UP000651120"/>
    </source>
</evidence>
<evidence type="ECO:0000256" key="1">
    <source>
        <dbReference type="SAM" id="Coils"/>
    </source>
</evidence>
<keyword evidence="2" id="KW-0472">Membrane</keyword>
<sequence>MKLLGIIALVTLVAAVFGQIVSWVPPHAQLVGAYVYNATHFAYYKDGAAVYIAQEGLTFNGTDAEAQAVMQFLYSQCKYVAVEVENITVIDGGELWPSEVYCSQDGSSWLWLRLLPLRFAAYKGDVDFVNASITVYTPIGVFTGYVPAGWYLDRGTNTVFRLPGFNASLITEIHKLQRAITQLTAQLQAVSANNSQLSALLTQLSAKANELESQRKALEEAVRQRESVISALSAQLQAARAEADALRKQLEEARRENEALRARLAEINATYTDMIQQLQAQLDQLSQMQLQAQPDEGGPNLLPLLFIALIAIVGALVYIRKKRAEE</sequence>
<keyword evidence="1" id="KW-0175">Coiled coil</keyword>
<evidence type="ECO:0000256" key="2">
    <source>
        <dbReference type="SAM" id="Phobius"/>
    </source>
</evidence>
<reference evidence="3" key="1">
    <citation type="journal article" date="2020" name="bioRxiv">
        <title>A rank-normalized archaeal taxonomy based on genome phylogeny resolves widespread incomplete and uneven classifications.</title>
        <authorList>
            <person name="Rinke C."/>
            <person name="Chuvochina M."/>
            <person name="Mussig A.J."/>
            <person name="Chaumeil P.-A."/>
            <person name="Waite D.W."/>
            <person name="Whitman W.B."/>
            <person name="Parks D.H."/>
            <person name="Hugenholtz P."/>
        </authorList>
    </citation>
    <scope>NUCLEOTIDE SEQUENCE</scope>
    <source>
        <strain evidence="3">UBA8839</strain>
    </source>
</reference>
<dbReference type="PANTHER" id="PTHR23159">
    <property type="entry name" value="CENTROSOMAL PROTEIN 2"/>
    <property type="match status" value="1"/>
</dbReference>
<dbReference type="GeneID" id="1464512"/>
<protein>
    <submittedName>
        <fullName evidence="3">Uncharacterized protein</fullName>
    </submittedName>
</protein>
<dbReference type="OMA" id="YVYNATH"/>
<name>A0A832WGF1_9CREN</name>
<gene>
    <name evidence="3" type="ORF">HA333_06375</name>
</gene>
<dbReference type="EMBL" id="DUJP01000027">
    <property type="protein sequence ID" value="HII47068.1"/>
    <property type="molecule type" value="Genomic_DNA"/>
</dbReference>
<organism evidence="3 4">
    <name type="scientific">Pyrobaculum aerophilum</name>
    <dbReference type="NCBI Taxonomy" id="13773"/>
    <lineage>
        <taxon>Archaea</taxon>
        <taxon>Thermoproteota</taxon>
        <taxon>Thermoprotei</taxon>
        <taxon>Thermoproteales</taxon>
        <taxon>Thermoproteaceae</taxon>
        <taxon>Pyrobaculum</taxon>
    </lineage>
</organism>
<dbReference type="AlphaFoldDB" id="A0A832WGF1"/>
<evidence type="ECO:0000313" key="3">
    <source>
        <dbReference type="EMBL" id="HII47068.1"/>
    </source>
</evidence>
<dbReference type="PANTHER" id="PTHR23159:SF31">
    <property type="entry name" value="CENTROSOME-ASSOCIATED PROTEIN CEP250 ISOFORM X1"/>
    <property type="match status" value="1"/>
</dbReference>
<dbReference type="Proteomes" id="UP000651120">
    <property type="component" value="Unassembled WGS sequence"/>
</dbReference>
<accession>A0A832WGF1</accession>
<feature type="coiled-coil region" evidence="1">
    <location>
        <begin position="166"/>
        <end position="288"/>
    </location>
</feature>
<feature type="transmembrane region" description="Helical" evidence="2">
    <location>
        <begin position="301"/>
        <end position="319"/>
    </location>
</feature>
<dbReference type="SUPFAM" id="SSF90257">
    <property type="entry name" value="Myosin rod fragments"/>
    <property type="match status" value="1"/>
</dbReference>
<comment type="caution">
    <text evidence="3">The sequence shown here is derived from an EMBL/GenBank/DDBJ whole genome shotgun (WGS) entry which is preliminary data.</text>
</comment>
<dbReference type="Gene3D" id="1.10.287.1490">
    <property type="match status" value="1"/>
</dbReference>
<dbReference type="RefSeq" id="WP_011008639.1">
    <property type="nucleotide sequence ID" value="NZ_DUJP01000027.1"/>
</dbReference>
<proteinExistence type="predicted"/>